<keyword evidence="1" id="KW-0472">Membrane</keyword>
<sequence>MSPSRSLSALEDPTIRRVGPSLGIMVGMYYLLPLGCYFEKFSFVKRDCHAFWVMRVIPILKLTSEKIWLGG</sequence>
<evidence type="ECO:0000256" key="1">
    <source>
        <dbReference type="SAM" id="Phobius"/>
    </source>
</evidence>
<reference evidence="2 3" key="1">
    <citation type="submission" date="2016-08" db="EMBL/GenBank/DDBJ databases">
        <title>Draft genome sequence of allopolyploid Zygosaccharomyces rouxii.</title>
        <authorList>
            <person name="Watanabe J."/>
            <person name="Uehara K."/>
            <person name="Mogi Y."/>
            <person name="Tsukioka Y."/>
        </authorList>
    </citation>
    <scope>NUCLEOTIDE SEQUENCE [LARGE SCALE GENOMIC DNA]</scope>
    <source>
        <strain evidence="2 3">NBRC 110957</strain>
    </source>
</reference>
<protein>
    <submittedName>
        <fullName evidence="2">Uncharacterized protein</fullName>
    </submittedName>
</protein>
<dbReference type="EMBL" id="BDGX01000019">
    <property type="protein sequence ID" value="GAV50019.1"/>
    <property type="molecule type" value="Genomic_DNA"/>
</dbReference>
<keyword evidence="1" id="KW-1133">Transmembrane helix</keyword>
<gene>
    <name evidence="2" type="ORF">ZYGR_0S01530</name>
</gene>
<proteinExistence type="predicted"/>
<evidence type="ECO:0000313" key="3">
    <source>
        <dbReference type="Proteomes" id="UP000187013"/>
    </source>
</evidence>
<comment type="caution">
    <text evidence="2">The sequence shown here is derived from an EMBL/GenBank/DDBJ whole genome shotgun (WGS) entry which is preliminary data.</text>
</comment>
<name>A0A1Q3A2X0_ZYGRO</name>
<organism evidence="2 3">
    <name type="scientific">Zygosaccharomyces rouxii</name>
    <dbReference type="NCBI Taxonomy" id="4956"/>
    <lineage>
        <taxon>Eukaryota</taxon>
        <taxon>Fungi</taxon>
        <taxon>Dikarya</taxon>
        <taxon>Ascomycota</taxon>
        <taxon>Saccharomycotina</taxon>
        <taxon>Saccharomycetes</taxon>
        <taxon>Saccharomycetales</taxon>
        <taxon>Saccharomycetaceae</taxon>
        <taxon>Zygosaccharomyces</taxon>
    </lineage>
</organism>
<dbReference type="AlphaFoldDB" id="A0A1Q3A2X0"/>
<evidence type="ECO:0000313" key="2">
    <source>
        <dbReference type="EMBL" id="GAV50019.1"/>
    </source>
</evidence>
<accession>A0A1Q3A2X0</accession>
<keyword evidence="1" id="KW-0812">Transmembrane</keyword>
<feature type="transmembrane region" description="Helical" evidence="1">
    <location>
        <begin position="20"/>
        <end position="38"/>
    </location>
</feature>
<dbReference type="Proteomes" id="UP000187013">
    <property type="component" value="Unassembled WGS sequence"/>
</dbReference>